<dbReference type="EMBL" id="JARQWQ010000073">
    <property type="protein sequence ID" value="KAK2553877.1"/>
    <property type="molecule type" value="Genomic_DNA"/>
</dbReference>
<reference evidence="2" key="2">
    <citation type="journal article" date="2023" name="Science">
        <title>Genomic signatures of disease resistance in endangered staghorn corals.</title>
        <authorList>
            <person name="Vollmer S.V."/>
            <person name="Selwyn J.D."/>
            <person name="Despard B.A."/>
            <person name="Roesel C.L."/>
        </authorList>
    </citation>
    <scope>NUCLEOTIDE SEQUENCE</scope>
    <source>
        <strain evidence="2">K2</strain>
    </source>
</reference>
<comment type="caution">
    <text evidence="2">The sequence shown here is derived from an EMBL/GenBank/DDBJ whole genome shotgun (WGS) entry which is preliminary data.</text>
</comment>
<evidence type="ECO:0000313" key="3">
    <source>
        <dbReference type="Proteomes" id="UP001249851"/>
    </source>
</evidence>
<protein>
    <submittedName>
        <fullName evidence="2">Uncharacterized protein</fullName>
    </submittedName>
</protein>
<feature type="coiled-coil region" evidence="1">
    <location>
        <begin position="12"/>
        <end position="64"/>
    </location>
</feature>
<reference evidence="2" key="1">
    <citation type="journal article" date="2023" name="G3 (Bethesda)">
        <title>Whole genome assembly and annotation of the endangered Caribbean coral Acropora cervicornis.</title>
        <authorList>
            <person name="Selwyn J.D."/>
            <person name="Vollmer S.V."/>
        </authorList>
    </citation>
    <scope>NUCLEOTIDE SEQUENCE</scope>
    <source>
        <strain evidence="2">K2</strain>
    </source>
</reference>
<organism evidence="2 3">
    <name type="scientific">Acropora cervicornis</name>
    <name type="common">Staghorn coral</name>
    <dbReference type="NCBI Taxonomy" id="6130"/>
    <lineage>
        <taxon>Eukaryota</taxon>
        <taxon>Metazoa</taxon>
        <taxon>Cnidaria</taxon>
        <taxon>Anthozoa</taxon>
        <taxon>Hexacorallia</taxon>
        <taxon>Scleractinia</taxon>
        <taxon>Astrocoeniina</taxon>
        <taxon>Acroporidae</taxon>
        <taxon>Acropora</taxon>
    </lineage>
</organism>
<keyword evidence="1" id="KW-0175">Coiled coil</keyword>
<sequence length="267" mass="30452">MAWKQRFFSASYDRLERAGVMNERENARLEKQYRNIETLRNNRVKEHTAEKNRVKSHMENLRKTVQYRVHSVDTASLQNGVRLPKLPNHVENGRKISRGLHLSRSVPNMQLIKEESEGKPTQFPVISTNSTRGKTSIASFKSEEIKGRSASSSFCLPARAQSHGELRLDRLSFNEFAPVTAHRSVKPNITNVQNNLTTSEKVGEKLCKDVRCCQEVLNVGTLKANKGFTAQRRNLRTGSVHINERINSFLETVEGYRISSLESEDED</sequence>
<evidence type="ECO:0000313" key="2">
    <source>
        <dbReference type="EMBL" id="KAK2553877.1"/>
    </source>
</evidence>
<name>A0AAD9UY10_ACRCE</name>
<dbReference type="Proteomes" id="UP001249851">
    <property type="component" value="Unassembled WGS sequence"/>
</dbReference>
<accession>A0AAD9UY10</accession>
<gene>
    <name evidence="2" type="ORF">P5673_024565</name>
</gene>
<evidence type="ECO:0000256" key="1">
    <source>
        <dbReference type="SAM" id="Coils"/>
    </source>
</evidence>
<proteinExistence type="predicted"/>
<dbReference type="AlphaFoldDB" id="A0AAD9UY10"/>
<keyword evidence="3" id="KW-1185">Reference proteome</keyword>